<dbReference type="Gene3D" id="3.40.630.90">
    <property type="match status" value="1"/>
</dbReference>
<protein>
    <submittedName>
        <fullName evidence="2">GNAT family N-acetyltransferase</fullName>
        <ecNumber evidence="2">2.3.1.-</ecNumber>
    </submittedName>
</protein>
<dbReference type="GO" id="GO:0016746">
    <property type="term" value="F:acyltransferase activity"/>
    <property type="evidence" value="ECO:0007669"/>
    <property type="project" value="UniProtKB-KW"/>
</dbReference>
<dbReference type="PROSITE" id="PS51186">
    <property type="entry name" value="GNAT"/>
    <property type="match status" value="1"/>
</dbReference>
<proteinExistence type="predicted"/>
<keyword evidence="2" id="KW-0808">Transferase</keyword>
<dbReference type="Proteomes" id="UP001595891">
    <property type="component" value="Unassembled WGS sequence"/>
</dbReference>
<dbReference type="InterPro" id="IPR000182">
    <property type="entry name" value="GNAT_dom"/>
</dbReference>
<evidence type="ECO:0000259" key="1">
    <source>
        <dbReference type="PROSITE" id="PS51186"/>
    </source>
</evidence>
<sequence>MESVFTGEVSVTDVSVRRLGLHDLRDCLLLAIDRQWLPEEAKWRLLFEVGEVYGIDDPAGGLAGTAVLTRYGRRLAAVSMVLVASRYGRMGLGRRLMLRALDEAGGATVFLTATRYGRGLYEKLGFEAVGTVARHIGHLRLTPADLTHAGIRPARQADLGAVIALDAHASGATRTHLITRLFTFAERLRVVERGGEIIGFGAAWRNVDSVVVGPVIAETTALARTLITGLVNGLYGPVRLDIDTRHAELAAWAESRGALRVDATALMVHGGPLPGARDHIFTPVMVALG</sequence>
<keyword evidence="3" id="KW-1185">Reference proteome</keyword>
<dbReference type="RefSeq" id="WP_262842039.1">
    <property type="nucleotide sequence ID" value="NZ_JANZYP010000008.1"/>
</dbReference>
<dbReference type="Gene3D" id="3.40.630.30">
    <property type="match status" value="1"/>
</dbReference>
<dbReference type="InterPro" id="IPR052729">
    <property type="entry name" value="Acyl/Acetyltrans_Enzymes"/>
</dbReference>
<name>A0ABV9ED85_9ACTN</name>
<reference evidence="3" key="1">
    <citation type="journal article" date="2019" name="Int. J. Syst. Evol. Microbiol.">
        <title>The Global Catalogue of Microorganisms (GCM) 10K type strain sequencing project: providing services to taxonomists for standard genome sequencing and annotation.</title>
        <authorList>
            <consortium name="The Broad Institute Genomics Platform"/>
            <consortium name="The Broad Institute Genome Sequencing Center for Infectious Disease"/>
            <person name="Wu L."/>
            <person name="Ma J."/>
        </authorList>
    </citation>
    <scope>NUCLEOTIDE SEQUENCE [LARGE SCALE GENOMIC DNA]</scope>
    <source>
        <strain evidence="3">CCUG 49560</strain>
    </source>
</reference>
<comment type="caution">
    <text evidence="2">The sequence shown here is derived from an EMBL/GenBank/DDBJ whole genome shotgun (WGS) entry which is preliminary data.</text>
</comment>
<dbReference type="SUPFAM" id="SSF55729">
    <property type="entry name" value="Acyl-CoA N-acyltransferases (Nat)"/>
    <property type="match status" value="1"/>
</dbReference>
<organism evidence="2 3">
    <name type="scientific">Sphaerisporangium corydalis</name>
    <dbReference type="NCBI Taxonomy" id="1441875"/>
    <lineage>
        <taxon>Bacteria</taxon>
        <taxon>Bacillati</taxon>
        <taxon>Actinomycetota</taxon>
        <taxon>Actinomycetes</taxon>
        <taxon>Streptosporangiales</taxon>
        <taxon>Streptosporangiaceae</taxon>
        <taxon>Sphaerisporangium</taxon>
    </lineage>
</organism>
<dbReference type="Pfam" id="PF18014">
    <property type="entry name" value="Acetyltransf_18"/>
    <property type="match status" value="1"/>
</dbReference>
<gene>
    <name evidence="2" type="ORF">ACFO8L_15430</name>
</gene>
<keyword evidence="2" id="KW-0012">Acyltransferase</keyword>
<feature type="domain" description="N-acetyltransferase" evidence="1">
    <location>
        <begin position="14"/>
        <end position="158"/>
    </location>
</feature>
<evidence type="ECO:0000313" key="2">
    <source>
        <dbReference type="EMBL" id="MFC4587486.1"/>
    </source>
</evidence>
<evidence type="ECO:0000313" key="3">
    <source>
        <dbReference type="Proteomes" id="UP001595891"/>
    </source>
</evidence>
<dbReference type="PANTHER" id="PTHR47237:SF2">
    <property type="entry name" value="BLL4206 PROTEIN"/>
    <property type="match status" value="1"/>
</dbReference>
<dbReference type="InterPro" id="IPR041496">
    <property type="entry name" value="YitH/HolE_GNAT"/>
</dbReference>
<dbReference type="EMBL" id="JBHSFN010000008">
    <property type="protein sequence ID" value="MFC4587486.1"/>
    <property type="molecule type" value="Genomic_DNA"/>
</dbReference>
<accession>A0ABV9ED85</accession>
<dbReference type="EC" id="2.3.1.-" evidence="2"/>
<dbReference type="PANTHER" id="PTHR47237">
    <property type="entry name" value="SLL0310 PROTEIN"/>
    <property type="match status" value="1"/>
</dbReference>
<dbReference type="InterPro" id="IPR016181">
    <property type="entry name" value="Acyl_CoA_acyltransferase"/>
</dbReference>
<dbReference type="Pfam" id="PF13673">
    <property type="entry name" value="Acetyltransf_10"/>
    <property type="match status" value="1"/>
</dbReference>